<keyword evidence="4" id="KW-1185">Reference proteome</keyword>
<dbReference type="PANTHER" id="PTHR24321">
    <property type="entry name" value="DEHYDROGENASES, SHORT CHAIN"/>
    <property type="match status" value="1"/>
</dbReference>
<dbReference type="Proteomes" id="UP000224130">
    <property type="component" value="Unassembled WGS sequence"/>
</dbReference>
<dbReference type="Gene3D" id="3.40.50.720">
    <property type="entry name" value="NAD(P)-binding Rossmann-like Domain"/>
    <property type="match status" value="1"/>
</dbReference>
<dbReference type="RefSeq" id="WP_098463900.1">
    <property type="nucleotide sequence ID" value="NZ_PDJJ01000001.1"/>
</dbReference>
<gene>
    <name evidence="3" type="ORF">ATJ88_2257</name>
</gene>
<evidence type="ECO:0000313" key="4">
    <source>
        <dbReference type="Proteomes" id="UP000224130"/>
    </source>
</evidence>
<accession>A0A2A9EXE6</accession>
<dbReference type="EMBL" id="PDJJ01000001">
    <property type="protein sequence ID" value="PFG43558.1"/>
    <property type="molecule type" value="Genomic_DNA"/>
</dbReference>
<dbReference type="GO" id="GO:0016491">
    <property type="term" value="F:oxidoreductase activity"/>
    <property type="evidence" value="ECO:0007669"/>
    <property type="project" value="UniProtKB-KW"/>
</dbReference>
<dbReference type="AlphaFoldDB" id="A0A2A9EXE6"/>
<dbReference type="PRINTS" id="PR00081">
    <property type="entry name" value="GDHRDH"/>
</dbReference>
<proteinExistence type="inferred from homology"/>
<dbReference type="Pfam" id="PF00106">
    <property type="entry name" value="adh_short"/>
    <property type="match status" value="1"/>
</dbReference>
<sequence>MRTIVVTGSASGIGRATQQILHDHGNRVIGVDRHDADLRADLSTLAGRGELADAVTARTNGQIDGVVANAGVAGETPDVVTVNFFGAVATLERLRPLLERSATPRAVVTASMASLLPSDAELVDLCLAGDEPAAVVRATRLVDAGQGGLLYPSSKVALCRWVRRAAAGPRWAGAGIPLNAIAPGVVETPMVAPMIDTPQKRQALAAMVPMPLHGFMTPETPARLLAWLVGVENSHLCGQVVFVDGGSDVVLRGDSTW</sequence>
<protein>
    <submittedName>
        <fullName evidence="3">NAD(P)-dependent dehydrogenase (Short-subunit alcohol dehydrogenase family)</fullName>
    </submittedName>
</protein>
<name>A0A2A9EXE6_9MICO</name>
<keyword evidence="2" id="KW-0560">Oxidoreductase</keyword>
<comment type="caution">
    <text evidence="3">The sequence shown here is derived from an EMBL/GenBank/DDBJ whole genome shotgun (WGS) entry which is preliminary data.</text>
</comment>
<reference evidence="3 4" key="1">
    <citation type="submission" date="2017-10" db="EMBL/GenBank/DDBJ databases">
        <title>Sequencing the genomes of 1000 actinobacteria strains.</title>
        <authorList>
            <person name="Klenk H.-P."/>
        </authorList>
    </citation>
    <scope>NUCLEOTIDE SEQUENCE [LARGE SCALE GENOMIC DNA]</scope>
    <source>
        <strain evidence="3 4">DSM 21863</strain>
    </source>
</reference>
<evidence type="ECO:0000256" key="1">
    <source>
        <dbReference type="ARBA" id="ARBA00006484"/>
    </source>
</evidence>
<evidence type="ECO:0000256" key="2">
    <source>
        <dbReference type="ARBA" id="ARBA00023002"/>
    </source>
</evidence>
<dbReference type="OrthoDB" id="3676637at2"/>
<dbReference type="SUPFAM" id="SSF51735">
    <property type="entry name" value="NAD(P)-binding Rossmann-fold domains"/>
    <property type="match status" value="1"/>
</dbReference>
<dbReference type="PANTHER" id="PTHR24321:SF8">
    <property type="entry name" value="ESTRADIOL 17-BETA-DEHYDROGENASE 8-RELATED"/>
    <property type="match status" value="1"/>
</dbReference>
<dbReference type="Pfam" id="PF13561">
    <property type="entry name" value="adh_short_C2"/>
    <property type="match status" value="1"/>
</dbReference>
<organism evidence="3 4">
    <name type="scientific">Isoptericola jiangsuensis</name>
    <dbReference type="NCBI Taxonomy" id="548579"/>
    <lineage>
        <taxon>Bacteria</taxon>
        <taxon>Bacillati</taxon>
        <taxon>Actinomycetota</taxon>
        <taxon>Actinomycetes</taxon>
        <taxon>Micrococcales</taxon>
        <taxon>Promicromonosporaceae</taxon>
        <taxon>Isoptericola</taxon>
    </lineage>
</organism>
<comment type="similarity">
    <text evidence="1">Belongs to the short-chain dehydrogenases/reductases (SDR) family.</text>
</comment>
<dbReference type="InterPro" id="IPR036291">
    <property type="entry name" value="NAD(P)-bd_dom_sf"/>
</dbReference>
<evidence type="ECO:0000313" key="3">
    <source>
        <dbReference type="EMBL" id="PFG43558.1"/>
    </source>
</evidence>
<dbReference type="InterPro" id="IPR002347">
    <property type="entry name" value="SDR_fam"/>
</dbReference>